<name>A0A6A5ZWS7_9PLEO</name>
<dbReference type="Proteomes" id="UP000799771">
    <property type="component" value="Unassembled WGS sequence"/>
</dbReference>
<evidence type="ECO:0000313" key="2">
    <source>
        <dbReference type="EMBL" id="KAF2124212.1"/>
    </source>
</evidence>
<gene>
    <name evidence="2" type="ORF">P153DRAFT_390762</name>
</gene>
<dbReference type="RefSeq" id="XP_033518605.1">
    <property type="nucleotide sequence ID" value="XM_033670974.1"/>
</dbReference>
<dbReference type="GeneID" id="54411406"/>
<reference evidence="2" key="1">
    <citation type="journal article" date="2020" name="Stud. Mycol.">
        <title>101 Dothideomycetes genomes: a test case for predicting lifestyles and emergence of pathogens.</title>
        <authorList>
            <person name="Haridas S."/>
            <person name="Albert R."/>
            <person name="Binder M."/>
            <person name="Bloem J."/>
            <person name="Labutti K."/>
            <person name="Salamov A."/>
            <person name="Andreopoulos B."/>
            <person name="Baker S."/>
            <person name="Barry K."/>
            <person name="Bills G."/>
            <person name="Bluhm B."/>
            <person name="Cannon C."/>
            <person name="Castanera R."/>
            <person name="Culley D."/>
            <person name="Daum C."/>
            <person name="Ezra D."/>
            <person name="Gonzalez J."/>
            <person name="Henrissat B."/>
            <person name="Kuo A."/>
            <person name="Liang C."/>
            <person name="Lipzen A."/>
            <person name="Lutzoni F."/>
            <person name="Magnuson J."/>
            <person name="Mondo S."/>
            <person name="Nolan M."/>
            <person name="Ohm R."/>
            <person name="Pangilinan J."/>
            <person name="Park H.-J."/>
            <person name="Ramirez L."/>
            <person name="Alfaro M."/>
            <person name="Sun H."/>
            <person name="Tritt A."/>
            <person name="Yoshinaga Y."/>
            <person name="Zwiers L.-H."/>
            <person name="Turgeon B."/>
            <person name="Goodwin S."/>
            <person name="Spatafora J."/>
            <person name="Crous P."/>
            <person name="Grigoriev I."/>
        </authorList>
    </citation>
    <scope>NUCLEOTIDE SEQUENCE</scope>
    <source>
        <strain evidence="2">CBS 119687</strain>
    </source>
</reference>
<keyword evidence="3" id="KW-1185">Reference proteome</keyword>
<organism evidence="2 3">
    <name type="scientific">Dothidotthia symphoricarpi CBS 119687</name>
    <dbReference type="NCBI Taxonomy" id="1392245"/>
    <lineage>
        <taxon>Eukaryota</taxon>
        <taxon>Fungi</taxon>
        <taxon>Dikarya</taxon>
        <taxon>Ascomycota</taxon>
        <taxon>Pezizomycotina</taxon>
        <taxon>Dothideomycetes</taxon>
        <taxon>Pleosporomycetidae</taxon>
        <taxon>Pleosporales</taxon>
        <taxon>Dothidotthiaceae</taxon>
        <taxon>Dothidotthia</taxon>
    </lineage>
</organism>
<accession>A0A6A5ZWS7</accession>
<proteinExistence type="predicted"/>
<sequence>MKSSFSLLSIALVAVGTCSAQSATTTITVSPGCPSAAPDVMVTRSGVAAPSCAAGNGTKPMIVSMSTGTGSAAQFTGAASHGSGVEMGLLGFAALALVL</sequence>
<protein>
    <submittedName>
        <fullName evidence="2">Uncharacterized protein</fullName>
    </submittedName>
</protein>
<dbReference type="AlphaFoldDB" id="A0A6A5ZWS7"/>
<evidence type="ECO:0000313" key="3">
    <source>
        <dbReference type="Proteomes" id="UP000799771"/>
    </source>
</evidence>
<keyword evidence="1" id="KW-0732">Signal</keyword>
<feature type="chain" id="PRO_5025426026" evidence="1">
    <location>
        <begin position="21"/>
        <end position="99"/>
    </location>
</feature>
<evidence type="ECO:0000256" key="1">
    <source>
        <dbReference type="SAM" id="SignalP"/>
    </source>
</evidence>
<feature type="signal peptide" evidence="1">
    <location>
        <begin position="1"/>
        <end position="20"/>
    </location>
</feature>
<dbReference type="OrthoDB" id="3695223at2759"/>
<dbReference type="EMBL" id="ML977520">
    <property type="protein sequence ID" value="KAF2124212.1"/>
    <property type="molecule type" value="Genomic_DNA"/>
</dbReference>